<reference evidence="2 3" key="1">
    <citation type="journal article" date="2023" name="Sci. Data">
        <title>Genome assembly of the Korean intertidal mud-creeper Batillaria attramentaria.</title>
        <authorList>
            <person name="Patra A.K."/>
            <person name="Ho P.T."/>
            <person name="Jun S."/>
            <person name="Lee S.J."/>
            <person name="Kim Y."/>
            <person name="Won Y.J."/>
        </authorList>
    </citation>
    <scope>NUCLEOTIDE SEQUENCE [LARGE SCALE GENOMIC DNA]</scope>
    <source>
        <strain evidence="2">Wonlab-2016</strain>
    </source>
</reference>
<name>A0ABD0JCG4_9CAEN</name>
<gene>
    <name evidence="2" type="ORF">BaRGS_00036160</name>
</gene>
<keyword evidence="3" id="KW-1185">Reference proteome</keyword>
<dbReference type="EMBL" id="JACVVK020000502">
    <property type="protein sequence ID" value="KAK7469831.1"/>
    <property type="molecule type" value="Genomic_DNA"/>
</dbReference>
<evidence type="ECO:0000256" key="1">
    <source>
        <dbReference type="SAM" id="MobiDB-lite"/>
    </source>
</evidence>
<organism evidence="2 3">
    <name type="scientific">Batillaria attramentaria</name>
    <dbReference type="NCBI Taxonomy" id="370345"/>
    <lineage>
        <taxon>Eukaryota</taxon>
        <taxon>Metazoa</taxon>
        <taxon>Spiralia</taxon>
        <taxon>Lophotrochozoa</taxon>
        <taxon>Mollusca</taxon>
        <taxon>Gastropoda</taxon>
        <taxon>Caenogastropoda</taxon>
        <taxon>Sorbeoconcha</taxon>
        <taxon>Cerithioidea</taxon>
        <taxon>Batillariidae</taxon>
        <taxon>Batillaria</taxon>
    </lineage>
</organism>
<accession>A0ABD0JCG4</accession>
<dbReference type="Proteomes" id="UP001519460">
    <property type="component" value="Unassembled WGS sequence"/>
</dbReference>
<protein>
    <submittedName>
        <fullName evidence="2">Uncharacterized protein</fullName>
    </submittedName>
</protein>
<dbReference type="AlphaFoldDB" id="A0ABD0JCG4"/>
<feature type="region of interest" description="Disordered" evidence="1">
    <location>
        <begin position="69"/>
        <end position="95"/>
    </location>
</feature>
<proteinExistence type="predicted"/>
<feature type="compositionally biased region" description="Basic and acidic residues" evidence="1">
    <location>
        <begin position="69"/>
        <end position="78"/>
    </location>
</feature>
<evidence type="ECO:0000313" key="3">
    <source>
        <dbReference type="Proteomes" id="UP001519460"/>
    </source>
</evidence>
<comment type="caution">
    <text evidence="2">The sequence shown here is derived from an EMBL/GenBank/DDBJ whole genome shotgun (WGS) entry which is preliminary data.</text>
</comment>
<sequence>MFSCWPMIARFYTTVTAIYGNGRELVKHRDSLLWQDKKRVLSALQYVIEKDMNFASTVFVADVELGHRGPAKEDEKTQELLPGMDGSHEEDATEN</sequence>
<evidence type="ECO:0000313" key="2">
    <source>
        <dbReference type="EMBL" id="KAK7469831.1"/>
    </source>
</evidence>
<feature type="compositionally biased region" description="Basic and acidic residues" evidence="1">
    <location>
        <begin position="86"/>
        <end position="95"/>
    </location>
</feature>